<name>A0A0A8Y6K1_ARUDO</name>
<reference evidence="1" key="1">
    <citation type="submission" date="2014-09" db="EMBL/GenBank/DDBJ databases">
        <authorList>
            <person name="Magalhaes I.L.F."/>
            <person name="Oliveira U."/>
            <person name="Santos F.R."/>
            <person name="Vidigal T.H.D.A."/>
            <person name="Brescovit A.D."/>
            <person name="Santos A.J."/>
        </authorList>
    </citation>
    <scope>NUCLEOTIDE SEQUENCE</scope>
    <source>
        <tissue evidence="1">Shoot tissue taken approximately 20 cm above the soil surface</tissue>
    </source>
</reference>
<evidence type="ECO:0000313" key="1">
    <source>
        <dbReference type="EMBL" id="JAD20698.1"/>
    </source>
</evidence>
<sequence>MATEQMGEIAHKALKTNCFRAGTINFFPVLKLPLDFVVASLRLPLRPSSV</sequence>
<reference evidence="1" key="2">
    <citation type="journal article" date="2015" name="Data Brief">
        <title>Shoot transcriptome of the giant reed, Arundo donax.</title>
        <authorList>
            <person name="Barrero R.A."/>
            <person name="Guerrero F.D."/>
            <person name="Moolhuijzen P."/>
            <person name="Goolsby J.A."/>
            <person name="Tidwell J."/>
            <person name="Bellgard S.E."/>
            <person name="Bellgard M.I."/>
        </authorList>
    </citation>
    <scope>NUCLEOTIDE SEQUENCE</scope>
    <source>
        <tissue evidence="1">Shoot tissue taken approximately 20 cm above the soil surface</tissue>
    </source>
</reference>
<proteinExistence type="predicted"/>
<protein>
    <submittedName>
        <fullName evidence="1">Uncharacterized protein</fullName>
    </submittedName>
</protein>
<accession>A0A0A8Y6K1</accession>
<dbReference type="EMBL" id="GBRH01277197">
    <property type="protein sequence ID" value="JAD20698.1"/>
    <property type="molecule type" value="Transcribed_RNA"/>
</dbReference>
<organism evidence="1">
    <name type="scientific">Arundo donax</name>
    <name type="common">Giant reed</name>
    <name type="synonym">Donax arundinaceus</name>
    <dbReference type="NCBI Taxonomy" id="35708"/>
    <lineage>
        <taxon>Eukaryota</taxon>
        <taxon>Viridiplantae</taxon>
        <taxon>Streptophyta</taxon>
        <taxon>Embryophyta</taxon>
        <taxon>Tracheophyta</taxon>
        <taxon>Spermatophyta</taxon>
        <taxon>Magnoliopsida</taxon>
        <taxon>Liliopsida</taxon>
        <taxon>Poales</taxon>
        <taxon>Poaceae</taxon>
        <taxon>PACMAD clade</taxon>
        <taxon>Arundinoideae</taxon>
        <taxon>Arundineae</taxon>
        <taxon>Arundo</taxon>
    </lineage>
</organism>
<dbReference type="AlphaFoldDB" id="A0A0A8Y6K1"/>